<accession>A0ACD5AQ77</accession>
<name>A0ACD5AQ77_9ACTN</name>
<reference evidence="1" key="1">
    <citation type="journal article" date="2025" name="Int. J. Syst. Evol. Microbiol.">
        <title>Streptomyces citrinus sp. nov., with yellow diffusible pigment.</title>
        <authorList>
            <person name="He Y."/>
            <person name="Yang E."/>
            <person name="Xu J."/>
            <person name="Sun Y."/>
            <person name="Sun L."/>
        </authorList>
    </citation>
    <scope>NUCLEOTIDE SEQUENCE</scope>
    <source>
        <strain evidence="1">Q6</strain>
    </source>
</reference>
<gene>
    <name evidence="1" type="ORF">V2W30_32955</name>
</gene>
<sequence>MAHGHEEHGQHQQHEQDGHGHQGGHGRQGAAHGHHHDHTDLDWVALIPHLESNAEVYRPLYTQALDWLRAERPAGTGLIVDAGSGPGAVSRQLATAFPDARVIAADPEEKLLTRAAERAAEAGLGDRISTLRVELPDAIDALPSADLIWAARSLHHVGDQRAAVAALAGRLAPGGTLALVEGGLPWRCLPRDFGLGRPGLQARADALEEDWFAAMRASLPGAEPDTEDWAELLTDAGLTGATSRTFLLDLPAPLAPDARDLVVELWTRRREAAAEVMAADDLATLDRLLDPADLRSLHRRADLFLLLAHTVHTAVKPA</sequence>
<evidence type="ECO:0000313" key="2">
    <source>
        <dbReference type="Proteomes" id="UP001432251"/>
    </source>
</evidence>
<organism evidence="1 2">
    <name type="scientific">Streptomyces citrinus</name>
    <dbReference type="NCBI Taxonomy" id="3118173"/>
    <lineage>
        <taxon>Bacteria</taxon>
        <taxon>Bacillati</taxon>
        <taxon>Actinomycetota</taxon>
        <taxon>Actinomycetes</taxon>
        <taxon>Kitasatosporales</taxon>
        <taxon>Streptomycetaceae</taxon>
        <taxon>Streptomyces</taxon>
    </lineage>
</organism>
<protein>
    <submittedName>
        <fullName evidence="1">Class I SAM-dependent methyltransferase</fullName>
        <ecNumber evidence="1">2.1.-.-</ecNumber>
    </submittedName>
</protein>
<keyword evidence="2" id="KW-1185">Reference proteome</keyword>
<keyword evidence="1" id="KW-0808">Transferase</keyword>
<keyword evidence="1" id="KW-0489">Methyltransferase</keyword>
<dbReference type="Proteomes" id="UP001432251">
    <property type="component" value="Chromosome"/>
</dbReference>
<evidence type="ECO:0000313" key="1">
    <source>
        <dbReference type="EMBL" id="WWQ69198.1"/>
    </source>
</evidence>
<dbReference type="EMBL" id="CP146022">
    <property type="protein sequence ID" value="WWQ69198.1"/>
    <property type="molecule type" value="Genomic_DNA"/>
</dbReference>
<dbReference type="EC" id="2.1.-.-" evidence="1"/>
<proteinExistence type="predicted"/>